<dbReference type="eggNOG" id="KOG1075">
    <property type="taxonomic scope" value="Eukaryota"/>
</dbReference>
<dbReference type="OrthoDB" id="3856898at2759"/>
<dbReference type="HOGENOM" id="CLU_000680_23_6_1"/>
<accession>Q2GUS1</accession>
<dbReference type="RefSeq" id="XP_001225939.1">
    <property type="nucleotide sequence ID" value="XM_001225938.1"/>
</dbReference>
<dbReference type="GeneID" id="4394497"/>
<dbReference type="CDD" id="cd01650">
    <property type="entry name" value="RT_nLTR_like"/>
    <property type="match status" value="1"/>
</dbReference>
<evidence type="ECO:0000256" key="3">
    <source>
        <dbReference type="SAM" id="MobiDB-lite"/>
    </source>
</evidence>
<feature type="region of interest" description="Disordered" evidence="3">
    <location>
        <begin position="1"/>
        <end position="32"/>
    </location>
</feature>
<dbReference type="InterPro" id="IPR000477">
    <property type="entry name" value="RT_dom"/>
</dbReference>
<dbReference type="InterPro" id="IPR005135">
    <property type="entry name" value="Endo/exonuclease/phosphatase"/>
</dbReference>
<dbReference type="EMBL" id="CH408033">
    <property type="protein sequence ID" value="EAQ87030.1"/>
    <property type="molecule type" value="Genomic_DNA"/>
</dbReference>
<dbReference type="VEuPathDB" id="FungiDB:CHGG_08283"/>
<dbReference type="GO" id="GO:0003824">
    <property type="term" value="F:catalytic activity"/>
    <property type="evidence" value="ECO:0007669"/>
    <property type="project" value="InterPro"/>
</dbReference>
<proteinExistence type="predicted"/>
<keyword evidence="6" id="KW-1185">Reference proteome</keyword>
<evidence type="ECO:0000313" key="6">
    <source>
        <dbReference type="Proteomes" id="UP000001056"/>
    </source>
</evidence>
<dbReference type="InterPro" id="IPR036691">
    <property type="entry name" value="Endo/exonu/phosph_ase_sf"/>
</dbReference>
<dbReference type="OMA" id="HNINTRF"/>
<name>Q2GUS1_CHAGB</name>
<evidence type="ECO:0000313" key="5">
    <source>
        <dbReference type="EMBL" id="EAQ87030.1"/>
    </source>
</evidence>
<dbReference type="SUPFAM" id="SSF56672">
    <property type="entry name" value="DNA/RNA polymerases"/>
    <property type="match status" value="1"/>
</dbReference>
<keyword evidence="2" id="KW-0496">Mitochondrion</keyword>
<dbReference type="Pfam" id="PF00078">
    <property type="entry name" value="RVT_1"/>
    <property type="match status" value="1"/>
</dbReference>
<feature type="compositionally biased region" description="Basic residues" evidence="3">
    <location>
        <begin position="1361"/>
        <end position="1370"/>
    </location>
</feature>
<evidence type="ECO:0000256" key="1">
    <source>
        <dbReference type="ARBA" id="ARBA00004173"/>
    </source>
</evidence>
<dbReference type="Proteomes" id="UP000001056">
    <property type="component" value="Unassembled WGS sequence"/>
</dbReference>
<dbReference type="Gene3D" id="3.60.10.10">
    <property type="entry name" value="Endonuclease/exonuclease/phosphatase"/>
    <property type="match status" value="1"/>
</dbReference>
<dbReference type="PANTHER" id="PTHR33481">
    <property type="entry name" value="REVERSE TRANSCRIPTASE"/>
    <property type="match status" value="1"/>
</dbReference>
<sequence>MAGPTAPARRGRSVLEQSRHLLPTPPLSPPPSDIEAIKKMVDELVGLADPQKKGTARGMGQSLLAAVRKMYDASQSQTGNISLANLRKVVAEEVKAAVNGAGTQDKRTWAAVAAHRAVPPQLQPNTPTKIVPTCINKEILVRGRGMPADLAKRTPQETIQAVNQVSVRKRAVAARRLPSGDTIVTFQSVGARDWHSTNTNWVKEAFGEQAEESKRTFAVLLKGVWKKNLQGVTEEEFGKETGLRTVDKVKFRVPRHREATRATVLVALTSQEEARKACDEGVIWRAQLLDCEPYWAALSDSIVPALRGQRPMERAAGKARPSALLTKNEIPIRCPACGGRHPAWSGECPEKSKVLAKAKEAYQFRPRTYETATTIPAIATHTSAPTFSFGAEEREDDSYQVVGRKRLRGRPTNVAAAQRQALLDPQQTRINFEAPRVRFASPVVSGNKQTLEVLLEEAKYDLLAVQEPWINKATKSTYCPRSSRYHLVHKLEGRAAIYVSKRFEIRQWDSEATENWCRVWFPEADLGGESRGFELWSVYNPPAGENVPRALQGRPRPSHPVVLAGDFNLKNPLWDGFGRYDRKSEDLLQLGSLWDLTIRTPRGATTRAPQGRQRGRPSTIDHFWTSENLQTVYYGEECRGKSDHYPQVLEVGEGHGPRPTQPDGWAWKKMDRERVKAESELLCKVMGLADPGPDGLPAKTRTVEGLDKAFDSLVEWLTWVAKESTPRKKASCGYSSPWWTVEVQQAAREARRAERLAKETRAEYCWEELSERLKDLARTTREARTRAWRNSLQEASEAKKPDQMWSLERWARLRSFLPPEPPRLPEFKDSSGQVTAETHDQKASALAERFFPDPPANLTDVEDQAFLGSWNPGFDVVQAVTPIEITEAMGRASPWKAPGEDLLPMGLLKACGAPLAEVLALLATRCLELAWFPSRFKRAKTVVLPKPGKAPPAYQTPGGYRPIALLPTLGKVIESVVARKVTQAAEVNGLLPDEQMGNRAHRSTELAVRLVVAQVQEAWRQKGAASLLQLDISGAFDTVNHTRLLATLREMGFPRWLVLWTRDWLTGREATLLFDGKTAAPTAIRAGVPQGSPLSPVLFILYISSLYRQLKDEHPHLAITGFADDTNLLVFGRNPEAHVRQLEAAWETCIRWADSRGMKFAPEKSELIHFNKGRRQWTEQVNLANPGGGTSPVKPEGSARFLGVWLDWKLNWKAHLVAVEKKLRTQSYALSRIVAKTWGMGLAKAREVYTKCIRSALAYGASSFHIPTDVGGEPAKKGITKALGKAQNKSLRIVAGAFKSTPIRNLETETWVPPLDLYLNKRLADFENRLQRPDLDDGRGGKKTAASVVLTACRKIQQRLSSRRGNKGRPRTLGPQGPTAVERAAGTVMRWTGGTVDTNRVVEEAWKARWLKERDGRAITRPADDFDHQQETLFRNETLRRHDGLSKAKSSLLIQIRTGAIGLRDFLFTRGVPEVLTPACECGEGRETAEHLVVWCLAPPLTRRWERTGIRTRRDFYSVLHGINPTTARLARRVLDWLMDSGKLPMYNLARRLELEAAA</sequence>
<reference evidence="6" key="1">
    <citation type="journal article" date="2015" name="Genome Announc.">
        <title>Draft genome sequence of the cellulolytic fungus Chaetomium globosum.</title>
        <authorList>
            <person name="Cuomo C.A."/>
            <person name="Untereiner W.A."/>
            <person name="Ma L.-J."/>
            <person name="Grabherr M."/>
            <person name="Birren B.W."/>
        </authorList>
    </citation>
    <scope>NUCLEOTIDE SEQUENCE [LARGE SCALE GENOMIC DNA]</scope>
    <source>
        <strain evidence="6">ATCC 6205 / CBS 148.51 / DSM 1962 / NBRC 6347 / NRRL 1970</strain>
    </source>
</reference>
<gene>
    <name evidence="5" type="ORF">CHGG_08283</name>
</gene>
<organism evidence="5 6">
    <name type="scientific">Chaetomium globosum (strain ATCC 6205 / CBS 148.51 / DSM 1962 / NBRC 6347 / NRRL 1970)</name>
    <name type="common">Soil fungus</name>
    <dbReference type="NCBI Taxonomy" id="306901"/>
    <lineage>
        <taxon>Eukaryota</taxon>
        <taxon>Fungi</taxon>
        <taxon>Dikarya</taxon>
        <taxon>Ascomycota</taxon>
        <taxon>Pezizomycotina</taxon>
        <taxon>Sordariomycetes</taxon>
        <taxon>Sordariomycetidae</taxon>
        <taxon>Sordariales</taxon>
        <taxon>Chaetomiaceae</taxon>
        <taxon>Chaetomium</taxon>
    </lineage>
</organism>
<dbReference type="PANTHER" id="PTHR33481:SF1">
    <property type="entry name" value="ENDONUCLEASE_EXONUCLEASE_PHOSPHATASE DOMAIN-CONTAINING PROTEIN-RELATED"/>
    <property type="match status" value="1"/>
</dbReference>
<comment type="subcellular location">
    <subcellularLocation>
        <location evidence="1">Mitochondrion</location>
    </subcellularLocation>
</comment>
<dbReference type="InterPro" id="IPR043502">
    <property type="entry name" value="DNA/RNA_pol_sf"/>
</dbReference>
<feature type="compositionally biased region" description="Pro residues" evidence="3">
    <location>
        <begin position="23"/>
        <end position="32"/>
    </location>
</feature>
<feature type="region of interest" description="Disordered" evidence="3">
    <location>
        <begin position="1359"/>
        <end position="1379"/>
    </location>
</feature>
<dbReference type="Pfam" id="PF14529">
    <property type="entry name" value="Exo_endo_phos_2"/>
    <property type="match status" value="1"/>
</dbReference>
<feature type="domain" description="Reverse transcriptase" evidence="4">
    <location>
        <begin position="925"/>
        <end position="1206"/>
    </location>
</feature>
<dbReference type="PROSITE" id="PS50878">
    <property type="entry name" value="RT_POL"/>
    <property type="match status" value="1"/>
</dbReference>
<dbReference type="SUPFAM" id="SSF56219">
    <property type="entry name" value="DNase I-like"/>
    <property type="match status" value="1"/>
</dbReference>
<protein>
    <recommendedName>
        <fullName evidence="4">Reverse transcriptase domain-containing protein</fullName>
    </recommendedName>
</protein>
<dbReference type="GO" id="GO:0005739">
    <property type="term" value="C:mitochondrion"/>
    <property type="evidence" value="ECO:0007669"/>
    <property type="project" value="UniProtKB-SubCell"/>
</dbReference>
<evidence type="ECO:0000256" key="2">
    <source>
        <dbReference type="ARBA" id="ARBA00023128"/>
    </source>
</evidence>
<dbReference type="InParanoid" id="Q2GUS1"/>
<evidence type="ECO:0000259" key="4">
    <source>
        <dbReference type="PROSITE" id="PS50878"/>
    </source>
</evidence>